<reference evidence="3 4" key="1">
    <citation type="submission" date="2023-10" db="EMBL/GenBank/DDBJ databases">
        <authorList>
            <person name="Maclean D."/>
            <person name="Macfadyen A."/>
        </authorList>
    </citation>
    <scope>NUCLEOTIDE SEQUENCE [LARGE SCALE GENOMIC DNA]</scope>
</reference>
<evidence type="ECO:0000256" key="1">
    <source>
        <dbReference type="SAM" id="MobiDB-lite"/>
    </source>
</evidence>
<evidence type="ECO:0000259" key="2">
    <source>
        <dbReference type="PROSITE" id="PS50144"/>
    </source>
</evidence>
<gene>
    <name evidence="3" type="ORF">CVIRNUC_007145</name>
</gene>
<feature type="compositionally biased region" description="Basic and acidic residues" evidence="1">
    <location>
        <begin position="1878"/>
        <end position="1891"/>
    </location>
</feature>
<feature type="region of interest" description="Disordered" evidence="1">
    <location>
        <begin position="874"/>
        <end position="983"/>
    </location>
</feature>
<dbReference type="CDD" id="cd00121">
    <property type="entry name" value="MATH"/>
    <property type="match status" value="4"/>
</dbReference>
<dbReference type="PANTHER" id="PTHR47242">
    <property type="entry name" value="TRAF-LIKE FAMILY PROTEIN"/>
    <property type="match status" value="1"/>
</dbReference>
<feature type="compositionally biased region" description="Polar residues" evidence="1">
    <location>
        <begin position="885"/>
        <end position="897"/>
    </location>
</feature>
<name>A0AAV1ICH3_9CHLO</name>
<dbReference type="Gene3D" id="2.60.210.10">
    <property type="entry name" value="Apoptosis, Tumor Necrosis Factor Receptor Associated Protein 2, Chain A"/>
    <property type="match status" value="4"/>
</dbReference>
<feature type="compositionally biased region" description="Low complexity" evidence="1">
    <location>
        <begin position="1709"/>
        <end position="1721"/>
    </location>
</feature>
<feature type="compositionally biased region" description="Basic residues" evidence="1">
    <location>
        <begin position="898"/>
        <end position="915"/>
    </location>
</feature>
<feature type="compositionally biased region" description="Basic and acidic residues" evidence="1">
    <location>
        <begin position="945"/>
        <end position="954"/>
    </location>
</feature>
<dbReference type="Pfam" id="PF22486">
    <property type="entry name" value="MATH_2"/>
    <property type="match status" value="3"/>
</dbReference>
<feature type="compositionally biased region" description="Polar residues" evidence="1">
    <location>
        <begin position="2058"/>
        <end position="2074"/>
    </location>
</feature>
<feature type="domain" description="MATH" evidence="2">
    <location>
        <begin position="31"/>
        <end position="171"/>
    </location>
</feature>
<feature type="region of interest" description="Disordered" evidence="1">
    <location>
        <begin position="1843"/>
        <end position="1911"/>
    </location>
</feature>
<dbReference type="PROSITE" id="PS50144">
    <property type="entry name" value="MATH"/>
    <property type="match status" value="4"/>
</dbReference>
<feature type="compositionally biased region" description="Low complexity" evidence="1">
    <location>
        <begin position="1260"/>
        <end position="1269"/>
    </location>
</feature>
<feature type="domain" description="MATH" evidence="2">
    <location>
        <begin position="383"/>
        <end position="518"/>
    </location>
</feature>
<accession>A0AAV1ICH3</accession>
<comment type="caution">
    <text evidence="3">The sequence shown here is derived from an EMBL/GenBank/DDBJ whole genome shotgun (WGS) entry which is preliminary data.</text>
</comment>
<evidence type="ECO:0000313" key="4">
    <source>
        <dbReference type="Proteomes" id="UP001314263"/>
    </source>
</evidence>
<dbReference type="InterPro" id="IPR008974">
    <property type="entry name" value="TRAF-like"/>
</dbReference>
<keyword evidence="4" id="KW-1185">Reference proteome</keyword>
<feature type="compositionally biased region" description="Polar residues" evidence="1">
    <location>
        <begin position="2093"/>
        <end position="2102"/>
    </location>
</feature>
<dbReference type="Proteomes" id="UP001314263">
    <property type="component" value="Unassembled WGS sequence"/>
</dbReference>
<feature type="region of interest" description="Disordered" evidence="1">
    <location>
        <begin position="1099"/>
        <end position="1291"/>
    </location>
</feature>
<feature type="compositionally biased region" description="Low complexity" evidence="1">
    <location>
        <begin position="2212"/>
        <end position="2230"/>
    </location>
</feature>
<feature type="compositionally biased region" description="Polar residues" evidence="1">
    <location>
        <begin position="1194"/>
        <end position="1203"/>
    </location>
</feature>
<feature type="compositionally biased region" description="Low complexity" evidence="1">
    <location>
        <begin position="2163"/>
        <end position="2174"/>
    </location>
</feature>
<feature type="compositionally biased region" description="Polar residues" evidence="1">
    <location>
        <begin position="1168"/>
        <end position="1178"/>
    </location>
</feature>
<feature type="compositionally biased region" description="Basic and acidic residues" evidence="1">
    <location>
        <begin position="1898"/>
        <end position="1911"/>
    </location>
</feature>
<feature type="compositionally biased region" description="Basic and acidic residues" evidence="1">
    <location>
        <begin position="1103"/>
        <end position="1113"/>
    </location>
</feature>
<protein>
    <recommendedName>
        <fullName evidence="2">MATH domain-containing protein</fullName>
    </recommendedName>
</protein>
<feature type="compositionally biased region" description="Low complexity" evidence="1">
    <location>
        <begin position="916"/>
        <end position="936"/>
    </location>
</feature>
<proteinExistence type="predicted"/>
<sequence length="2360" mass="249660">MVEEVPGGPASREPGGNEAEELHVTRPNAFSATIKWRVNWNQAKLRQKCVQSKYVEVGGKDCRLLVYPSGDTQALPGYVSFYLQLQDPNMISNHRWECFASYTLAVLNATDHGADLARESWHRFSSKPSRQQTRPLSSSSHGWADFTSAAQILDPKAGFLVNGCITVSATVLVLEESMQFTRDTDSSTAAGEESLSGKFTWRVNNFGLFRDMIRVQKIMSPPFPAGDCSLRISVYQSTVGGKEHLSLCLESKDLEATAAEAERTCWCLFRLGITNSKEGSKPFTRESFGRFSTDLKQTDSASLGWNDFMSMDTFTDAAQGYLKDGAAVFQASFQALKEASSVHKACPFRELAFNGRQAPRRIAGPQAKAGSKVASSATADSHHATFVWRIEHFSRLKDVLKKRKITGLCVKSRRFLVGGYTCRLIIYPRGQSQPPQHLSMFLEVSDSQGSSGWSCFVSHRLAVVNQRDASRSLAKESQNRYMKSAKDWGWREFITLQALFDADAGHLLNDDCVFAAEVLMLRESSEAHQMLASELAGIEPSRALMAPPTADAELAAAASTGEEVRFTWRLENFAAFRSILETRKVFSRFFAAEGCKLRVGAYTSLNTLCTYLESDVSAEGQAERNFWVKSRVAVLNQRHPERTIWKESAICTKTWNSSVLQLIDLTELMDPESGFLGREGLILRVDVLECCPWFEFADLETYASDQEGAMDVSTDAYSDSVSAASSSESSHSGEGGEDSYFWQMLTFGFTEEWEDMTVDDAKSATSLIADDLDTYQDDSLVETFLGGLQEFLDSPARLKLLLQPLKGQDPANRRPLCLLDVLSGLKPIREGVIHTILSALVDISCPEAIAVPEPEGAQSMAKQLEASEPGIEALKPPMAEPKAGKSTTEGSAQQSMQRKGRIERRHQQLRAKQRLRPGAAGGEAARARSSSSASTAFTPEGQSHLVKDERRQVSEDAACSTAKIGEESPLRPAGVRGSSSAGVKALTDSSGAAMECSSDPECDASSGEAIEEVIDVNPGDEPHNPSSRQLRALARKLSRAEPGLKLSGATLKQASDLISQATAKIEAQMRSGVMDPSVLNGLSQDTDFNALLQDIASGPAPVHDLRTGKHEGLEDAPDEATGSQPSSEGEKDTMADSASEDVAAASLSAERKSLRQRFNPMRGFLSRRPSSATSSQGGHCSAAAADTLEISKPSAAQQTSRAVESTKKGMLGLSALPDRSTPASELGADGQQAVELPSEATPEAQAASNNSEDTQGVKQSSESLELAESQCPAGDVCPENAGSSIFGQDGSPEHEAAVLNLSLPGQQQPGSPISPASSEEALSLGLQWLQSMYSGPADVAVGFPQVQDSLQDFKSLLSGLPPHLQAELVLMSPSMVSESLHSELAPVLALGILGQPGATGQTGSDGEPYGFGEPARIPALAAMCQIRPTQPDACASTLGALCMVVEEAKPEELPWCAMAILHIMAVPASDADTSNAALALLDACSACPDSVVQTALRGALHAAMQRQPRCAGLLLAGCKAHLKDPDGGTPAKRQLLAYVLLECMQQPQLRSEACSQLLRGIADGHFGSSEMSAAIQACASAPAMPPASLSCGSIPCNPDSCLQHELSTPQTSVPDLQQLWQRLIGCEGGRDHQHIIWLGERMLSCHDKAVQSCASTVFACAARYFRSKETETRIVASLVEKAMAGTAAAAPASAATSAQHSKAQRRKGGAPAPAPGSQAPGVGQSTSADAEAARQALMAVMGEAEGCAQLALALLLQKARAPAKEVDRLSQQLQKLEGDLEAAKSAEASARSKAAAEAKQRALAAAEAEAAGANARQEHSQATSRLSASLKKLEGRCEQLEKETDWAKAERDEASKAAEAAAERVRELEAAAGRQKGQRRDDTKKAVKEGRAATQRAEAAEAGKRKTEEELRRVRAEALTSAEHATAQLAASKALASAAEAGLAAKTTQAGQLARKVEELEGKLAASARHSEHLSAAIGKEQQKVRFFFGHDLQQLSRENLEQLEAFHHSSLAKIQSRLAEKRQHALDEAEQRAAAEAAAVTAAVAESVVGSPRAPSGSATPSLPHTPSASTGGLTPRDARATPRSGLGLGSTGSVDSTASLDSARPEQASSAGLFALSMPMATPGSGPGGALPNASGLHSMGIGLSAPPASPASTAGHSARRPASSARSPVPAGLDPQVSLPSRPAGSGSNAPGGRLGPLRSPFRIARGESPPAAAADAAASLMGAPSARHGSAPRTQGMPSPATASKAPGVAQHGERAQRDVRVRLENGHSSSAANLQAAFSGLPAAPAQLQQRSGSDSVTFPRMFGAAPDLKGPQHGLPPGSSGLFGPGPSTFATTLWPQAHGQRQDGISGTHQMWG</sequence>
<feature type="region of interest" description="Disordered" evidence="1">
    <location>
        <begin position="1690"/>
        <end position="1728"/>
    </location>
</feature>
<dbReference type="SUPFAM" id="SSF49599">
    <property type="entry name" value="TRAF domain-like"/>
    <property type="match status" value="4"/>
</dbReference>
<feature type="domain" description="MATH" evidence="2">
    <location>
        <begin position="196"/>
        <end position="333"/>
    </location>
</feature>
<feature type="compositionally biased region" description="Low complexity" evidence="1">
    <location>
        <begin position="1135"/>
        <end position="1148"/>
    </location>
</feature>
<feature type="region of interest" description="Disordered" evidence="1">
    <location>
        <begin position="2051"/>
        <end position="2108"/>
    </location>
</feature>
<evidence type="ECO:0000313" key="3">
    <source>
        <dbReference type="EMBL" id="CAK0783942.1"/>
    </source>
</evidence>
<feature type="compositionally biased region" description="Basic and acidic residues" evidence="1">
    <location>
        <begin position="1843"/>
        <end position="1869"/>
    </location>
</feature>
<feature type="domain" description="MATH" evidence="2">
    <location>
        <begin position="563"/>
        <end position="687"/>
    </location>
</feature>
<feature type="region of interest" description="Disordered" evidence="1">
    <location>
        <begin position="2144"/>
        <end position="2259"/>
    </location>
</feature>
<dbReference type="PANTHER" id="PTHR47242:SF1">
    <property type="entry name" value="TRAF-LIKE FAMILY PROTEIN"/>
    <property type="match status" value="1"/>
</dbReference>
<dbReference type="SMART" id="SM00061">
    <property type="entry name" value="MATH"/>
    <property type="match status" value="2"/>
</dbReference>
<feature type="region of interest" description="Disordered" evidence="1">
    <location>
        <begin position="1"/>
        <end position="24"/>
    </location>
</feature>
<organism evidence="3 4">
    <name type="scientific">Coccomyxa viridis</name>
    <dbReference type="NCBI Taxonomy" id="1274662"/>
    <lineage>
        <taxon>Eukaryota</taxon>
        <taxon>Viridiplantae</taxon>
        <taxon>Chlorophyta</taxon>
        <taxon>core chlorophytes</taxon>
        <taxon>Trebouxiophyceae</taxon>
        <taxon>Trebouxiophyceae incertae sedis</taxon>
        <taxon>Coccomyxaceae</taxon>
        <taxon>Coccomyxa</taxon>
    </lineage>
</organism>
<dbReference type="InterPro" id="IPR002083">
    <property type="entry name" value="MATH/TRAF_dom"/>
</dbReference>
<feature type="compositionally biased region" description="Polar residues" evidence="1">
    <location>
        <begin position="1246"/>
        <end position="1259"/>
    </location>
</feature>
<dbReference type="EMBL" id="CAUYUE010000009">
    <property type="protein sequence ID" value="CAK0783942.1"/>
    <property type="molecule type" value="Genomic_DNA"/>
</dbReference>